<dbReference type="Pfam" id="PF01063">
    <property type="entry name" value="Aminotran_4"/>
    <property type="match status" value="1"/>
</dbReference>
<evidence type="ECO:0000256" key="1">
    <source>
        <dbReference type="ARBA" id="ARBA00001933"/>
    </source>
</evidence>
<evidence type="ECO:0000313" key="19">
    <source>
        <dbReference type="Proteomes" id="UP000007882"/>
    </source>
</evidence>
<protein>
    <recommendedName>
        <fullName evidence="17">Branched-chain-amino-acid aminotransferase</fullName>
        <ecNumber evidence="17">2.6.1.42</ecNumber>
    </recommendedName>
</protein>
<evidence type="ECO:0000256" key="9">
    <source>
        <dbReference type="ARBA" id="ARBA00022898"/>
    </source>
</evidence>
<keyword evidence="19" id="KW-1185">Reference proteome</keyword>
<dbReference type="InterPro" id="IPR018300">
    <property type="entry name" value="Aminotrans_IV_CS"/>
</dbReference>
<dbReference type="eggNOG" id="COG0115">
    <property type="taxonomic scope" value="Bacteria"/>
</dbReference>
<evidence type="ECO:0000256" key="11">
    <source>
        <dbReference type="ARBA" id="ARBA00048212"/>
    </source>
</evidence>
<dbReference type="NCBIfam" id="NF009897">
    <property type="entry name" value="PRK13357.1"/>
    <property type="match status" value="1"/>
</dbReference>
<dbReference type="HOGENOM" id="CLU_031922_0_2_11"/>
<feature type="modified residue" description="N6-(pyridoxal phosphate)lysine" evidence="14">
    <location>
        <position position="177"/>
    </location>
</feature>
<dbReference type="PROSITE" id="PS00770">
    <property type="entry name" value="AA_TRANSFER_CLASS_4"/>
    <property type="match status" value="1"/>
</dbReference>
<dbReference type="Gene3D" id="3.20.10.10">
    <property type="entry name" value="D-amino Acid Aminotransferase, subunit A, domain 2"/>
    <property type="match status" value="1"/>
</dbReference>
<dbReference type="NCBIfam" id="TIGR01123">
    <property type="entry name" value="ilvE_II"/>
    <property type="match status" value="1"/>
</dbReference>
<evidence type="ECO:0000256" key="12">
    <source>
        <dbReference type="ARBA" id="ARBA00048798"/>
    </source>
</evidence>
<evidence type="ECO:0000256" key="10">
    <source>
        <dbReference type="ARBA" id="ARBA00023304"/>
    </source>
</evidence>
<dbReference type="GO" id="GO:0052654">
    <property type="term" value="F:L-leucine-2-oxoglutarate transaminase activity"/>
    <property type="evidence" value="ECO:0007669"/>
    <property type="project" value="RHEA"/>
</dbReference>
<dbReference type="RefSeq" id="WP_014445070.1">
    <property type="nucleotide sequence ID" value="NC_017093.1"/>
</dbReference>
<name>I0HAZ4_ACTM4</name>
<dbReference type="GO" id="GO:0009099">
    <property type="term" value="P:L-valine biosynthetic process"/>
    <property type="evidence" value="ECO:0007669"/>
    <property type="project" value="UniProtKB-UniPathway"/>
</dbReference>
<dbReference type="OrthoDB" id="9804984at2"/>
<evidence type="ECO:0000256" key="5">
    <source>
        <dbReference type="ARBA" id="ARBA00009320"/>
    </source>
</evidence>
<evidence type="ECO:0000256" key="2">
    <source>
        <dbReference type="ARBA" id="ARBA00004824"/>
    </source>
</evidence>
<comment type="catalytic activity">
    <reaction evidence="11 17">
        <text>L-valine + 2-oxoglutarate = 3-methyl-2-oxobutanoate + L-glutamate</text>
        <dbReference type="Rhea" id="RHEA:24813"/>
        <dbReference type="ChEBI" id="CHEBI:11851"/>
        <dbReference type="ChEBI" id="CHEBI:16810"/>
        <dbReference type="ChEBI" id="CHEBI:29985"/>
        <dbReference type="ChEBI" id="CHEBI:57762"/>
        <dbReference type="EC" id="2.6.1.42"/>
    </reaction>
</comment>
<gene>
    <name evidence="18" type="ordered locus">AMIS_49610</name>
</gene>
<dbReference type="PATRIC" id="fig|512565.3.peg.4951"/>
<evidence type="ECO:0000313" key="18">
    <source>
        <dbReference type="EMBL" id="BAL90181.1"/>
    </source>
</evidence>
<dbReference type="GO" id="GO:0052656">
    <property type="term" value="F:L-isoleucine-2-oxoglutarate transaminase activity"/>
    <property type="evidence" value="ECO:0007669"/>
    <property type="project" value="RHEA"/>
</dbReference>
<keyword evidence="6 17" id="KW-0032">Aminotransferase</keyword>
<dbReference type="SUPFAM" id="SSF56752">
    <property type="entry name" value="D-aminoacid aminotransferase-like PLP-dependent enzymes"/>
    <property type="match status" value="1"/>
</dbReference>
<reference evidence="18 19" key="1">
    <citation type="submission" date="2012-02" db="EMBL/GenBank/DDBJ databases">
        <title>Complete genome sequence of Actinoplanes missouriensis 431 (= NBRC 102363).</title>
        <authorList>
            <person name="Ohnishi Y."/>
            <person name="Ishikawa J."/>
            <person name="Sekine M."/>
            <person name="Hosoyama A."/>
            <person name="Harada T."/>
            <person name="Narita H."/>
            <person name="Hata T."/>
            <person name="Konno Y."/>
            <person name="Tutikane K."/>
            <person name="Fujita N."/>
            <person name="Horinouchi S."/>
            <person name="Hayakawa M."/>
        </authorList>
    </citation>
    <scope>NUCLEOTIDE SEQUENCE [LARGE SCALE GENOMIC DNA]</scope>
    <source>
        <strain evidence="19">ATCC 14538 / DSM 43046 / CBS 188.64 / JCM 3121 / NBRC 102363 / NCIMB 12654 / NRRL B-3342 / UNCC 431</strain>
    </source>
</reference>
<comment type="catalytic activity">
    <reaction evidence="13 17">
        <text>L-leucine + 2-oxoglutarate = 4-methyl-2-oxopentanoate + L-glutamate</text>
        <dbReference type="Rhea" id="RHEA:18321"/>
        <dbReference type="ChEBI" id="CHEBI:16810"/>
        <dbReference type="ChEBI" id="CHEBI:17865"/>
        <dbReference type="ChEBI" id="CHEBI:29985"/>
        <dbReference type="ChEBI" id="CHEBI:57427"/>
        <dbReference type="EC" id="2.6.1.42"/>
    </reaction>
</comment>
<evidence type="ECO:0000256" key="4">
    <source>
        <dbReference type="ARBA" id="ARBA00005072"/>
    </source>
</evidence>
<dbReference type="GO" id="GO:0052655">
    <property type="term" value="F:L-valine-2-oxoglutarate transaminase activity"/>
    <property type="evidence" value="ECO:0007669"/>
    <property type="project" value="RHEA"/>
</dbReference>
<comment type="pathway">
    <text evidence="2">Amino-acid biosynthesis; L-isoleucine biosynthesis; L-isoleucine from 2-oxobutanoate: step 4/4.</text>
</comment>
<dbReference type="GO" id="GO:0009098">
    <property type="term" value="P:L-leucine biosynthetic process"/>
    <property type="evidence" value="ECO:0007669"/>
    <property type="project" value="UniProtKB-UniPathway"/>
</dbReference>
<accession>I0HAZ4</accession>
<dbReference type="InterPro" id="IPR043132">
    <property type="entry name" value="BCAT-like_C"/>
</dbReference>
<evidence type="ECO:0000256" key="13">
    <source>
        <dbReference type="ARBA" id="ARBA00049229"/>
    </source>
</evidence>
<keyword evidence="8 17" id="KW-0808">Transferase</keyword>
<dbReference type="PANTHER" id="PTHR11825:SF44">
    <property type="entry name" value="BRANCHED-CHAIN-AMINO-ACID AMINOTRANSFERASE"/>
    <property type="match status" value="1"/>
</dbReference>
<dbReference type="UniPathway" id="UPA00047">
    <property type="reaction ID" value="UER00058"/>
</dbReference>
<dbReference type="EMBL" id="AP012319">
    <property type="protein sequence ID" value="BAL90181.1"/>
    <property type="molecule type" value="Genomic_DNA"/>
</dbReference>
<proteinExistence type="inferred from homology"/>
<dbReference type="InterPro" id="IPR005786">
    <property type="entry name" value="B_amino_transII"/>
</dbReference>
<dbReference type="STRING" id="512565.AMIS_49610"/>
<dbReference type="Proteomes" id="UP000007882">
    <property type="component" value="Chromosome"/>
</dbReference>
<sequence length="341" mass="36910">MRFGEHFTEHLVSATWQEATGWTGPPRLGPFGPLTISPAMVGLHYGQVVFEGLKAYRWQDGTLAVFRPDAHARRFQRSAERMAMPHLPEEYFLQAVDAFVATDGTALPAGDPALSLYLRPVMFASEACLALRPSREYTFLLMGFVTGGFFSDEPNPIAVLVSREYSRAAPGGTGQAKAAGNYAGAFLAQQAAVDAGCDQVVWVDAAEQRWIEELGGMNIFFVRGSGPGATVVTPALTGTLLPGVTRDSLLTLARERGYPVSEERISVEQWRDECRSGLITETFACGTAAVVTPVGRVVDGGTTWHVGDEKPGPVTLELRQALIDLHLGWTADSHGWSRLIS</sequence>
<evidence type="ECO:0000256" key="3">
    <source>
        <dbReference type="ARBA" id="ARBA00004931"/>
    </source>
</evidence>
<dbReference type="KEGG" id="ams:AMIS_49610"/>
<comment type="similarity">
    <text evidence="5 15">Belongs to the class-IV pyridoxal-phosphate-dependent aminotransferase family.</text>
</comment>
<evidence type="ECO:0000256" key="16">
    <source>
        <dbReference type="RuleBase" id="RU004516"/>
    </source>
</evidence>
<evidence type="ECO:0000256" key="7">
    <source>
        <dbReference type="ARBA" id="ARBA00022605"/>
    </source>
</evidence>
<evidence type="ECO:0000256" key="6">
    <source>
        <dbReference type="ARBA" id="ARBA00022576"/>
    </source>
</evidence>
<comment type="cofactor">
    <cofactor evidence="1 16">
        <name>pyridoxal 5'-phosphate</name>
        <dbReference type="ChEBI" id="CHEBI:597326"/>
    </cofactor>
</comment>
<dbReference type="InterPro" id="IPR043131">
    <property type="entry name" value="BCAT-like_N"/>
</dbReference>
<dbReference type="Gene3D" id="3.30.470.10">
    <property type="match status" value="1"/>
</dbReference>
<keyword evidence="7 17" id="KW-0028">Amino-acid biosynthesis</keyword>
<comment type="pathway">
    <text evidence="4">Amino-acid biosynthesis; L-leucine biosynthesis; L-leucine from 3-methyl-2-oxobutanoate: step 4/4.</text>
</comment>
<evidence type="ECO:0000256" key="14">
    <source>
        <dbReference type="PIRSR" id="PIRSR006468-1"/>
    </source>
</evidence>
<dbReference type="PIRSF" id="PIRSF006468">
    <property type="entry name" value="BCAT1"/>
    <property type="match status" value="1"/>
</dbReference>
<evidence type="ECO:0000256" key="8">
    <source>
        <dbReference type="ARBA" id="ARBA00022679"/>
    </source>
</evidence>
<evidence type="ECO:0000256" key="15">
    <source>
        <dbReference type="RuleBase" id="RU004106"/>
    </source>
</evidence>
<dbReference type="EC" id="2.6.1.42" evidence="17"/>
<dbReference type="PANTHER" id="PTHR11825">
    <property type="entry name" value="SUBGROUP IIII AMINOTRANSFERASE"/>
    <property type="match status" value="1"/>
</dbReference>
<organism evidence="18 19">
    <name type="scientific">Actinoplanes missouriensis (strain ATCC 14538 / DSM 43046 / CBS 188.64 / JCM 3121 / NBRC 102363 / NCIMB 12654 / NRRL B-3342 / UNCC 431)</name>
    <dbReference type="NCBI Taxonomy" id="512565"/>
    <lineage>
        <taxon>Bacteria</taxon>
        <taxon>Bacillati</taxon>
        <taxon>Actinomycetota</taxon>
        <taxon>Actinomycetes</taxon>
        <taxon>Micromonosporales</taxon>
        <taxon>Micromonosporaceae</taxon>
        <taxon>Actinoplanes</taxon>
    </lineage>
</organism>
<comment type="pathway">
    <text evidence="3">Amino-acid biosynthesis; L-valine biosynthesis; L-valine from pyruvate: step 4/4.</text>
</comment>
<dbReference type="UniPathway" id="UPA00049">
    <property type="reaction ID" value="UER00062"/>
</dbReference>
<dbReference type="UniPathway" id="UPA00048">
    <property type="reaction ID" value="UER00073"/>
</dbReference>
<dbReference type="InterPro" id="IPR001544">
    <property type="entry name" value="Aminotrans_IV"/>
</dbReference>
<dbReference type="AlphaFoldDB" id="I0HAZ4"/>
<keyword evidence="10 17" id="KW-0100">Branched-chain amino acid biosynthesis</keyword>
<evidence type="ECO:0000256" key="17">
    <source>
        <dbReference type="RuleBase" id="RU004517"/>
    </source>
</evidence>
<dbReference type="InterPro" id="IPR036038">
    <property type="entry name" value="Aminotransferase-like"/>
</dbReference>
<dbReference type="InterPro" id="IPR033939">
    <property type="entry name" value="BCAT_family"/>
</dbReference>
<dbReference type="GO" id="GO:0009097">
    <property type="term" value="P:isoleucine biosynthetic process"/>
    <property type="evidence" value="ECO:0007669"/>
    <property type="project" value="UniProtKB-UniPathway"/>
</dbReference>
<comment type="catalytic activity">
    <reaction evidence="12 17">
        <text>L-isoleucine + 2-oxoglutarate = (S)-3-methyl-2-oxopentanoate + L-glutamate</text>
        <dbReference type="Rhea" id="RHEA:24801"/>
        <dbReference type="ChEBI" id="CHEBI:16810"/>
        <dbReference type="ChEBI" id="CHEBI:29985"/>
        <dbReference type="ChEBI" id="CHEBI:35146"/>
        <dbReference type="ChEBI" id="CHEBI:58045"/>
        <dbReference type="EC" id="2.6.1.42"/>
    </reaction>
</comment>
<keyword evidence="9 16" id="KW-0663">Pyridoxal phosphate</keyword>
<dbReference type="CDD" id="cd01557">
    <property type="entry name" value="BCAT_beta_family"/>
    <property type="match status" value="1"/>
</dbReference>